<sequence>MERAFFVAPDDDWLFKHYPAENSIGLLEFMCPSECLSSEHLAQIAA</sequence>
<dbReference type="AlphaFoldDB" id="T0HEG9"/>
<protein>
    <submittedName>
        <fullName evidence="1">Uncharacterized protein</fullName>
    </submittedName>
</protein>
<reference evidence="1 2" key="1">
    <citation type="journal article" date="2013" name="Genome Announc.">
        <title>Draft Genome Sequence of Sphingobium lactosutens Strain DS20T, Isolated from a Hexachlorocyclohexane Dumpsite.</title>
        <authorList>
            <person name="Kumar R."/>
            <person name="Dwivedi V."/>
            <person name="Negi V."/>
            <person name="Khurana J.P."/>
            <person name="Lal R."/>
        </authorList>
    </citation>
    <scope>NUCLEOTIDE SEQUENCE [LARGE SCALE GENOMIC DNA]</scope>
    <source>
        <strain evidence="1 2">DS20</strain>
    </source>
</reference>
<keyword evidence="2" id="KW-1185">Reference proteome</keyword>
<comment type="caution">
    <text evidence="1">The sequence shown here is derived from an EMBL/GenBank/DDBJ whole genome shotgun (WGS) entry which is preliminary data.</text>
</comment>
<gene>
    <name evidence="1" type="ORF">RLDS_23630</name>
</gene>
<evidence type="ECO:0000313" key="2">
    <source>
        <dbReference type="Proteomes" id="UP000015531"/>
    </source>
</evidence>
<name>T0HEG9_9SPHN</name>
<dbReference type="PATRIC" id="fig|1331060.3.peg.4579"/>
<dbReference type="Proteomes" id="UP000015531">
    <property type="component" value="Unassembled WGS sequence"/>
</dbReference>
<proteinExistence type="predicted"/>
<dbReference type="EMBL" id="ATDP01000107">
    <property type="protein sequence ID" value="EQB11397.1"/>
    <property type="molecule type" value="Genomic_DNA"/>
</dbReference>
<evidence type="ECO:0000313" key="1">
    <source>
        <dbReference type="EMBL" id="EQB11397.1"/>
    </source>
</evidence>
<accession>T0HEG9</accession>
<organism evidence="1 2">
    <name type="scientific">Sphingobium lactosutens DS20</name>
    <dbReference type="NCBI Taxonomy" id="1331060"/>
    <lineage>
        <taxon>Bacteria</taxon>
        <taxon>Pseudomonadati</taxon>
        <taxon>Pseudomonadota</taxon>
        <taxon>Alphaproteobacteria</taxon>
        <taxon>Sphingomonadales</taxon>
        <taxon>Sphingomonadaceae</taxon>
        <taxon>Sphingobium</taxon>
    </lineage>
</organism>